<protein>
    <submittedName>
        <fullName evidence="2 3">Uncharacterized protein</fullName>
    </submittedName>
</protein>
<name>A0A0C4DVP3_MAGP6</name>
<accession>A0A0C4DVP3</accession>
<reference evidence="3" key="5">
    <citation type="submission" date="2015-06" db="UniProtKB">
        <authorList>
            <consortium name="EnsemblFungi"/>
        </authorList>
    </citation>
    <scope>IDENTIFICATION</scope>
    <source>
        <strain evidence="3">ATCC 64411</strain>
    </source>
</reference>
<dbReference type="AlphaFoldDB" id="A0A0C4DVP3"/>
<reference evidence="2" key="2">
    <citation type="submission" date="2010-05" db="EMBL/GenBank/DDBJ databases">
        <title>The Genome Sequence of Magnaporthe poae strain ATCC 64411.</title>
        <authorList>
            <consortium name="The Broad Institute Genome Sequencing Platform"/>
            <consortium name="Broad Institute Genome Sequencing Center for Infectious Disease"/>
            <person name="Ma L.-J."/>
            <person name="Dead R."/>
            <person name="Young S."/>
            <person name="Zeng Q."/>
            <person name="Koehrsen M."/>
            <person name="Alvarado L."/>
            <person name="Berlin A."/>
            <person name="Chapman S.B."/>
            <person name="Chen Z."/>
            <person name="Freedman E."/>
            <person name="Gellesch M."/>
            <person name="Goldberg J."/>
            <person name="Griggs A."/>
            <person name="Gujja S."/>
            <person name="Heilman E.R."/>
            <person name="Heiman D."/>
            <person name="Hepburn T."/>
            <person name="Howarth C."/>
            <person name="Jen D."/>
            <person name="Larson L."/>
            <person name="Mehta T."/>
            <person name="Neiman D."/>
            <person name="Pearson M."/>
            <person name="Roberts A."/>
            <person name="Saif S."/>
            <person name="Shea T."/>
            <person name="Shenoy N."/>
            <person name="Sisk P."/>
            <person name="Stolte C."/>
            <person name="Sykes S."/>
            <person name="Walk T."/>
            <person name="White J."/>
            <person name="Yandava C."/>
            <person name="Haas B."/>
            <person name="Nusbaum C."/>
            <person name="Birren B."/>
        </authorList>
    </citation>
    <scope>NUCLEOTIDE SEQUENCE</scope>
    <source>
        <strain evidence="2">ATCC 64411</strain>
    </source>
</reference>
<evidence type="ECO:0000313" key="3">
    <source>
        <dbReference type="EnsemblFungi" id="MAPG_04052T0"/>
    </source>
</evidence>
<reference evidence="4" key="1">
    <citation type="submission" date="2010-05" db="EMBL/GenBank/DDBJ databases">
        <title>The genome sequence of Magnaporthe poae strain ATCC 64411.</title>
        <authorList>
            <person name="Ma L.-J."/>
            <person name="Dead R."/>
            <person name="Young S."/>
            <person name="Zeng Q."/>
            <person name="Koehrsen M."/>
            <person name="Alvarado L."/>
            <person name="Berlin A."/>
            <person name="Chapman S.B."/>
            <person name="Chen Z."/>
            <person name="Freedman E."/>
            <person name="Gellesch M."/>
            <person name="Goldberg J."/>
            <person name="Griggs A."/>
            <person name="Gujja S."/>
            <person name="Heilman E.R."/>
            <person name="Heiman D."/>
            <person name="Hepburn T."/>
            <person name="Howarth C."/>
            <person name="Jen D."/>
            <person name="Larson L."/>
            <person name="Mehta T."/>
            <person name="Neiman D."/>
            <person name="Pearson M."/>
            <person name="Roberts A."/>
            <person name="Saif S."/>
            <person name="Shea T."/>
            <person name="Shenoy N."/>
            <person name="Sisk P."/>
            <person name="Stolte C."/>
            <person name="Sykes S."/>
            <person name="Walk T."/>
            <person name="White J."/>
            <person name="Yandava C."/>
            <person name="Haas B."/>
            <person name="Nusbaum C."/>
            <person name="Birren B."/>
        </authorList>
    </citation>
    <scope>NUCLEOTIDE SEQUENCE [LARGE SCALE GENOMIC DNA]</scope>
    <source>
        <strain evidence="4">ATCC 64411 / 73-15</strain>
    </source>
</reference>
<evidence type="ECO:0000313" key="2">
    <source>
        <dbReference type="EMBL" id="KLU85018.1"/>
    </source>
</evidence>
<dbReference type="EMBL" id="ADBL01000955">
    <property type="status" value="NOT_ANNOTATED_CDS"/>
    <property type="molecule type" value="Genomic_DNA"/>
</dbReference>
<feature type="compositionally biased region" description="Basic residues" evidence="1">
    <location>
        <begin position="224"/>
        <end position="233"/>
    </location>
</feature>
<dbReference type="VEuPathDB" id="FungiDB:MAPG_04052"/>
<feature type="region of interest" description="Disordered" evidence="1">
    <location>
        <begin position="100"/>
        <end position="127"/>
    </location>
</feature>
<dbReference type="EMBL" id="GL876968">
    <property type="protein sequence ID" value="KLU85018.1"/>
    <property type="molecule type" value="Genomic_DNA"/>
</dbReference>
<keyword evidence="4" id="KW-1185">Reference proteome</keyword>
<sequence length="233" mass="26266">MNGKPDLTDIDPSVIGVCRYMAFKILSASDSKAECGVEHLIHTRLVHEKASSHPRGKQRATKYRRDPIICTAGGWRPGISAGQTCARRCGRAITEKEIRRRALGSRGPRPKQVENNQEGGVERRQKRLVNQYKNSLELSPMEKKNLRIRRGSQPQFQRILLLLLINSTSPILAKHHEQADPQAAHSEAGSRECRPEQRPTLPHTGHGIKLLRRAGHNPPIRVSHSQRPHRSSR</sequence>
<dbReference type="Proteomes" id="UP000011715">
    <property type="component" value="Unassembled WGS sequence"/>
</dbReference>
<dbReference type="EnsemblFungi" id="MAPG_04052T0">
    <property type="protein sequence ID" value="MAPG_04052T0"/>
    <property type="gene ID" value="MAPG_04052"/>
</dbReference>
<reference evidence="3" key="4">
    <citation type="journal article" date="2015" name="G3 (Bethesda)">
        <title>Genome sequences of three phytopathogenic species of the Magnaporthaceae family of fungi.</title>
        <authorList>
            <person name="Okagaki L.H."/>
            <person name="Nunes C.C."/>
            <person name="Sailsbery J."/>
            <person name="Clay B."/>
            <person name="Brown D."/>
            <person name="John T."/>
            <person name="Oh Y."/>
            <person name="Young N."/>
            <person name="Fitzgerald M."/>
            <person name="Haas B.J."/>
            <person name="Zeng Q."/>
            <person name="Young S."/>
            <person name="Adiconis X."/>
            <person name="Fan L."/>
            <person name="Levin J.Z."/>
            <person name="Mitchell T.K."/>
            <person name="Okubara P.A."/>
            <person name="Farman M.L."/>
            <person name="Kohn L.M."/>
            <person name="Birren B."/>
            <person name="Ma L.-J."/>
            <person name="Dean R.A."/>
        </authorList>
    </citation>
    <scope>NUCLEOTIDE SEQUENCE</scope>
    <source>
        <strain evidence="3">ATCC 64411 / 73-15</strain>
    </source>
</reference>
<evidence type="ECO:0000256" key="1">
    <source>
        <dbReference type="SAM" id="MobiDB-lite"/>
    </source>
</evidence>
<gene>
    <name evidence="2" type="ORF">MAPG_04052</name>
</gene>
<evidence type="ECO:0000313" key="4">
    <source>
        <dbReference type="Proteomes" id="UP000011715"/>
    </source>
</evidence>
<proteinExistence type="predicted"/>
<organism evidence="3 4">
    <name type="scientific">Magnaporthiopsis poae (strain ATCC 64411 / 73-15)</name>
    <name type="common">Kentucky bluegrass fungus</name>
    <name type="synonym">Magnaporthe poae</name>
    <dbReference type="NCBI Taxonomy" id="644358"/>
    <lineage>
        <taxon>Eukaryota</taxon>
        <taxon>Fungi</taxon>
        <taxon>Dikarya</taxon>
        <taxon>Ascomycota</taxon>
        <taxon>Pezizomycotina</taxon>
        <taxon>Sordariomycetes</taxon>
        <taxon>Sordariomycetidae</taxon>
        <taxon>Magnaporthales</taxon>
        <taxon>Magnaporthaceae</taxon>
        <taxon>Magnaporthiopsis</taxon>
    </lineage>
</organism>
<reference evidence="2" key="3">
    <citation type="submission" date="2011-03" db="EMBL/GenBank/DDBJ databases">
        <title>Annotation of Magnaporthe poae ATCC 64411.</title>
        <authorList>
            <person name="Ma L.-J."/>
            <person name="Dead R."/>
            <person name="Young S.K."/>
            <person name="Zeng Q."/>
            <person name="Gargeya S."/>
            <person name="Fitzgerald M."/>
            <person name="Haas B."/>
            <person name="Abouelleil A."/>
            <person name="Alvarado L."/>
            <person name="Arachchi H.M."/>
            <person name="Berlin A."/>
            <person name="Brown A."/>
            <person name="Chapman S.B."/>
            <person name="Chen Z."/>
            <person name="Dunbar C."/>
            <person name="Freedman E."/>
            <person name="Gearin G."/>
            <person name="Gellesch M."/>
            <person name="Goldberg J."/>
            <person name="Griggs A."/>
            <person name="Gujja S."/>
            <person name="Heiman D."/>
            <person name="Howarth C."/>
            <person name="Larson L."/>
            <person name="Lui A."/>
            <person name="MacDonald P.J.P."/>
            <person name="Mehta T."/>
            <person name="Montmayeur A."/>
            <person name="Murphy C."/>
            <person name="Neiman D."/>
            <person name="Pearson M."/>
            <person name="Priest M."/>
            <person name="Roberts A."/>
            <person name="Saif S."/>
            <person name="Shea T."/>
            <person name="Shenoy N."/>
            <person name="Sisk P."/>
            <person name="Stolte C."/>
            <person name="Sykes S."/>
            <person name="Yandava C."/>
            <person name="Wortman J."/>
            <person name="Nusbaum C."/>
            <person name="Birren B."/>
        </authorList>
    </citation>
    <scope>NUCLEOTIDE SEQUENCE</scope>
    <source>
        <strain evidence="2">ATCC 64411</strain>
    </source>
</reference>
<feature type="compositionally biased region" description="Basic and acidic residues" evidence="1">
    <location>
        <begin position="188"/>
        <end position="197"/>
    </location>
</feature>
<feature type="region of interest" description="Disordered" evidence="1">
    <location>
        <begin position="174"/>
        <end position="233"/>
    </location>
</feature>